<dbReference type="AlphaFoldDB" id="X1A369"/>
<dbReference type="EMBL" id="BART01005344">
    <property type="protein sequence ID" value="GAG64622.1"/>
    <property type="molecule type" value="Genomic_DNA"/>
</dbReference>
<gene>
    <name evidence="1" type="ORF">S01H4_12529</name>
</gene>
<evidence type="ECO:0000313" key="1">
    <source>
        <dbReference type="EMBL" id="GAG64622.1"/>
    </source>
</evidence>
<accession>X1A369</accession>
<organism evidence="1">
    <name type="scientific">marine sediment metagenome</name>
    <dbReference type="NCBI Taxonomy" id="412755"/>
    <lineage>
        <taxon>unclassified sequences</taxon>
        <taxon>metagenomes</taxon>
        <taxon>ecological metagenomes</taxon>
    </lineage>
</organism>
<proteinExistence type="predicted"/>
<protein>
    <submittedName>
        <fullName evidence="1">Uncharacterized protein</fullName>
    </submittedName>
</protein>
<comment type="caution">
    <text evidence="1">The sequence shown here is derived from an EMBL/GenBank/DDBJ whole genome shotgun (WGS) entry which is preliminary data.</text>
</comment>
<reference evidence="1" key="1">
    <citation type="journal article" date="2014" name="Front. Microbiol.">
        <title>High frequency of phylogenetically diverse reductive dehalogenase-homologous genes in deep subseafloor sedimentary metagenomes.</title>
        <authorList>
            <person name="Kawai M."/>
            <person name="Futagami T."/>
            <person name="Toyoda A."/>
            <person name="Takaki Y."/>
            <person name="Nishi S."/>
            <person name="Hori S."/>
            <person name="Arai W."/>
            <person name="Tsubouchi T."/>
            <person name="Morono Y."/>
            <person name="Uchiyama I."/>
            <person name="Ito T."/>
            <person name="Fujiyama A."/>
            <person name="Inagaki F."/>
            <person name="Takami H."/>
        </authorList>
    </citation>
    <scope>NUCLEOTIDE SEQUENCE</scope>
    <source>
        <strain evidence="1">Expedition CK06-06</strain>
    </source>
</reference>
<sequence>MSYKKVEGFKPHDEGKKPKKVQFINFGSEGEAFIVHISKWIAYEIPALKDTWRPTLFILDHEQRGIRINSKSFQTLLKPFWNKKSSLVIKRNIMKDKEGELVYSTTKYQVNQLNAASLWDYETPGTAKT</sequence>
<name>X1A369_9ZZZZ</name>